<evidence type="ECO:0000313" key="1">
    <source>
        <dbReference type="EMBL" id="CAB4308125.1"/>
    </source>
</evidence>
<proteinExistence type="predicted"/>
<gene>
    <name evidence="1" type="ORF">ORAREDHAP_LOCUS27348</name>
</gene>
<dbReference type="EMBL" id="CAEKKB010000004">
    <property type="protein sequence ID" value="CAB4308125.1"/>
    <property type="molecule type" value="Genomic_DNA"/>
</dbReference>
<name>A0A6J5X7Z6_PRUAR</name>
<sequence length="59" mass="6243">MGGSELLELGVRSCWNRGRHKRREAKAEEVSWSGLKGAVGLGSSLVTTTAGKVRTGEVS</sequence>
<dbReference type="Proteomes" id="UP000507245">
    <property type="component" value="Unassembled WGS sequence"/>
</dbReference>
<accession>A0A6J5X7Z6</accession>
<dbReference type="AlphaFoldDB" id="A0A6J5X7Z6"/>
<evidence type="ECO:0000313" key="2">
    <source>
        <dbReference type="Proteomes" id="UP000507245"/>
    </source>
</evidence>
<protein>
    <submittedName>
        <fullName evidence="1">Uncharacterized protein</fullName>
    </submittedName>
</protein>
<keyword evidence="2" id="KW-1185">Reference proteome</keyword>
<organism evidence="1 2">
    <name type="scientific">Prunus armeniaca</name>
    <name type="common">Apricot</name>
    <name type="synonym">Armeniaca vulgaris</name>
    <dbReference type="NCBI Taxonomy" id="36596"/>
    <lineage>
        <taxon>Eukaryota</taxon>
        <taxon>Viridiplantae</taxon>
        <taxon>Streptophyta</taxon>
        <taxon>Embryophyta</taxon>
        <taxon>Tracheophyta</taxon>
        <taxon>Spermatophyta</taxon>
        <taxon>Magnoliopsida</taxon>
        <taxon>eudicotyledons</taxon>
        <taxon>Gunneridae</taxon>
        <taxon>Pentapetalae</taxon>
        <taxon>rosids</taxon>
        <taxon>fabids</taxon>
        <taxon>Rosales</taxon>
        <taxon>Rosaceae</taxon>
        <taxon>Amygdaloideae</taxon>
        <taxon>Amygdaleae</taxon>
        <taxon>Prunus</taxon>
    </lineage>
</organism>
<reference evidence="2" key="1">
    <citation type="journal article" date="2020" name="Genome Biol.">
        <title>Gamete binning: chromosome-level and haplotype-resolved genome assembly enabled by high-throughput single-cell sequencing of gamete genomes.</title>
        <authorList>
            <person name="Campoy J.A."/>
            <person name="Sun H."/>
            <person name="Goel M."/>
            <person name="Jiao W.-B."/>
            <person name="Folz-Donahue K."/>
            <person name="Wang N."/>
            <person name="Rubio M."/>
            <person name="Liu C."/>
            <person name="Kukat C."/>
            <person name="Ruiz D."/>
            <person name="Huettel B."/>
            <person name="Schneeberger K."/>
        </authorList>
    </citation>
    <scope>NUCLEOTIDE SEQUENCE [LARGE SCALE GENOMIC DNA]</scope>
    <source>
        <strain evidence="2">cv. Rojo Pasion</strain>
    </source>
</reference>